<sequence>MSVNDRFRAGFHVFYADYLRIYSKPKIDQYFRDYPDNKLSAILINQNAAQGHINIKI</sequence>
<organism evidence="1 2">
    <name type="scientific">Undibacterium macrobrachii</name>
    <dbReference type="NCBI Taxonomy" id="1119058"/>
    <lineage>
        <taxon>Bacteria</taxon>
        <taxon>Pseudomonadati</taxon>
        <taxon>Pseudomonadota</taxon>
        <taxon>Betaproteobacteria</taxon>
        <taxon>Burkholderiales</taxon>
        <taxon>Oxalobacteraceae</taxon>
        <taxon>Undibacterium</taxon>
    </lineage>
</organism>
<protein>
    <submittedName>
        <fullName evidence="1">Uncharacterized protein</fullName>
    </submittedName>
</protein>
<reference evidence="2" key="1">
    <citation type="journal article" date="2019" name="Int. J. Syst. Evol. Microbiol.">
        <title>The Global Catalogue of Microorganisms (GCM) 10K type strain sequencing project: providing services to taxonomists for standard genome sequencing and annotation.</title>
        <authorList>
            <consortium name="The Broad Institute Genomics Platform"/>
            <consortium name="The Broad Institute Genome Sequencing Center for Infectious Disease"/>
            <person name="Wu L."/>
            <person name="Ma J."/>
        </authorList>
    </citation>
    <scope>NUCLEOTIDE SEQUENCE [LARGE SCALE GENOMIC DNA]</scope>
    <source>
        <strain evidence="2">KCTC 23916</strain>
    </source>
</reference>
<evidence type="ECO:0000313" key="2">
    <source>
        <dbReference type="Proteomes" id="UP000620127"/>
    </source>
</evidence>
<proteinExistence type="predicted"/>
<accession>A0ABQ2X7N1</accession>
<gene>
    <name evidence="1" type="ORF">GCM10011282_06710</name>
</gene>
<comment type="caution">
    <text evidence="1">The sequence shown here is derived from an EMBL/GenBank/DDBJ whole genome shotgun (WGS) entry which is preliminary data.</text>
</comment>
<dbReference type="Proteomes" id="UP000620127">
    <property type="component" value="Unassembled WGS sequence"/>
</dbReference>
<name>A0ABQ2X7N1_9BURK</name>
<dbReference type="EMBL" id="BMYT01000001">
    <property type="protein sequence ID" value="GGX03260.1"/>
    <property type="molecule type" value="Genomic_DNA"/>
</dbReference>
<keyword evidence="2" id="KW-1185">Reference proteome</keyword>
<evidence type="ECO:0000313" key="1">
    <source>
        <dbReference type="EMBL" id="GGX03260.1"/>
    </source>
</evidence>